<dbReference type="SMART" id="SM00494">
    <property type="entry name" value="ChtBD2"/>
    <property type="match status" value="1"/>
</dbReference>
<dbReference type="EMBL" id="JAWZYT010006757">
    <property type="protein sequence ID" value="KAK4287587.1"/>
    <property type="molecule type" value="Genomic_DNA"/>
</dbReference>
<feature type="compositionally biased region" description="Polar residues" evidence="9">
    <location>
        <begin position="407"/>
        <end position="417"/>
    </location>
</feature>
<evidence type="ECO:0000256" key="9">
    <source>
        <dbReference type="SAM" id="MobiDB-lite"/>
    </source>
</evidence>
<feature type="domain" description="GH18" evidence="12">
    <location>
        <begin position="19"/>
        <end position="391"/>
    </location>
</feature>
<comment type="similarity">
    <text evidence="1">Belongs to the glycosyl hydrolase 18 family. Chitinase class II subfamily.</text>
</comment>
<accession>A0AAE1NEF0</accession>
<evidence type="ECO:0000256" key="6">
    <source>
        <dbReference type="ARBA" id="ARBA00023180"/>
    </source>
</evidence>
<evidence type="ECO:0000256" key="2">
    <source>
        <dbReference type="ARBA" id="ARBA00022669"/>
    </source>
</evidence>
<dbReference type="InterPro" id="IPR029070">
    <property type="entry name" value="Chitinase_insertion_sf"/>
</dbReference>
<dbReference type="FunFam" id="3.20.20.80:FF:000097">
    <property type="entry name" value="Probable chitinase 2"/>
    <property type="match status" value="1"/>
</dbReference>
<dbReference type="Pfam" id="PF00704">
    <property type="entry name" value="Glyco_hydro_18"/>
    <property type="match status" value="1"/>
</dbReference>
<dbReference type="InterPro" id="IPR036508">
    <property type="entry name" value="Chitin-bd_dom_sf"/>
</dbReference>
<dbReference type="InterPro" id="IPR001579">
    <property type="entry name" value="Glyco_hydro_18_chit_AS"/>
</dbReference>
<keyword evidence="2" id="KW-0147">Chitin-binding</keyword>
<evidence type="ECO:0000256" key="5">
    <source>
        <dbReference type="ARBA" id="ARBA00023157"/>
    </source>
</evidence>
<dbReference type="PROSITE" id="PS51910">
    <property type="entry name" value="GH18_2"/>
    <property type="match status" value="1"/>
</dbReference>
<comment type="caution">
    <text evidence="13">The sequence shown here is derived from an EMBL/GenBank/DDBJ whole genome shotgun (WGS) entry which is preliminary data.</text>
</comment>
<feature type="signal peptide" evidence="10">
    <location>
        <begin position="1"/>
        <end position="19"/>
    </location>
</feature>
<dbReference type="GO" id="GO:0004568">
    <property type="term" value="F:chitinase activity"/>
    <property type="evidence" value="ECO:0007669"/>
    <property type="project" value="TreeGrafter"/>
</dbReference>
<evidence type="ECO:0000256" key="7">
    <source>
        <dbReference type="ARBA" id="ARBA00023295"/>
    </source>
</evidence>
<dbReference type="PROSITE" id="PS50940">
    <property type="entry name" value="CHIT_BIND_II"/>
    <property type="match status" value="1"/>
</dbReference>
<evidence type="ECO:0000256" key="1">
    <source>
        <dbReference type="ARBA" id="ARBA00009121"/>
    </source>
</evidence>
<keyword evidence="5" id="KW-1015">Disulfide bond</keyword>
<dbReference type="Gene3D" id="2.170.140.10">
    <property type="entry name" value="Chitin binding domain"/>
    <property type="match status" value="1"/>
</dbReference>
<dbReference type="InterPro" id="IPR011583">
    <property type="entry name" value="Chitinase_II/V-like_cat"/>
</dbReference>
<keyword evidence="3 10" id="KW-0732">Signal</keyword>
<gene>
    <name evidence="13" type="ORF">Pmani_039342</name>
</gene>
<keyword evidence="7 8" id="KW-0326">Glycosidase</keyword>
<dbReference type="InterPro" id="IPR017853">
    <property type="entry name" value="GH"/>
</dbReference>
<proteinExistence type="inferred from homology"/>
<keyword evidence="14" id="KW-1185">Reference proteome</keyword>
<evidence type="ECO:0000313" key="14">
    <source>
        <dbReference type="Proteomes" id="UP001292094"/>
    </source>
</evidence>
<feature type="domain" description="Chitin-binding type-2" evidence="11">
    <location>
        <begin position="423"/>
        <end position="481"/>
    </location>
</feature>
<dbReference type="InterPro" id="IPR001223">
    <property type="entry name" value="Glyco_hydro18_cat"/>
</dbReference>
<feature type="chain" id="PRO_5041931623" description="Chitinase" evidence="10">
    <location>
        <begin position="20"/>
        <end position="490"/>
    </location>
</feature>
<dbReference type="Proteomes" id="UP001292094">
    <property type="component" value="Unassembled WGS sequence"/>
</dbReference>
<dbReference type="InterPro" id="IPR002557">
    <property type="entry name" value="Chitin-bd_dom"/>
</dbReference>
<dbReference type="GO" id="GO:0006032">
    <property type="term" value="P:chitin catabolic process"/>
    <property type="evidence" value="ECO:0007669"/>
    <property type="project" value="TreeGrafter"/>
</dbReference>
<dbReference type="AlphaFoldDB" id="A0AAE1NEF0"/>
<dbReference type="InterPro" id="IPR050314">
    <property type="entry name" value="Glycosyl_Hydrlase_18"/>
</dbReference>
<evidence type="ECO:0000259" key="11">
    <source>
        <dbReference type="PROSITE" id="PS50940"/>
    </source>
</evidence>
<dbReference type="GO" id="GO:0005576">
    <property type="term" value="C:extracellular region"/>
    <property type="evidence" value="ECO:0007669"/>
    <property type="project" value="InterPro"/>
</dbReference>
<reference evidence="13" key="1">
    <citation type="submission" date="2023-11" db="EMBL/GenBank/DDBJ databases">
        <title>Genome assemblies of two species of porcelain crab, Petrolisthes cinctipes and Petrolisthes manimaculis (Anomura: Porcellanidae).</title>
        <authorList>
            <person name="Angst P."/>
        </authorList>
    </citation>
    <scope>NUCLEOTIDE SEQUENCE</scope>
    <source>
        <strain evidence="13">PB745_02</strain>
        <tissue evidence="13">Gill</tissue>
    </source>
</reference>
<dbReference type="CDD" id="cd02872">
    <property type="entry name" value="GH18_chitolectin_chitotriosidase"/>
    <property type="match status" value="1"/>
</dbReference>
<keyword evidence="4 8" id="KW-0378">Hydrolase</keyword>
<evidence type="ECO:0000256" key="3">
    <source>
        <dbReference type="ARBA" id="ARBA00022729"/>
    </source>
</evidence>
<organism evidence="13 14">
    <name type="scientific">Petrolisthes manimaculis</name>
    <dbReference type="NCBI Taxonomy" id="1843537"/>
    <lineage>
        <taxon>Eukaryota</taxon>
        <taxon>Metazoa</taxon>
        <taxon>Ecdysozoa</taxon>
        <taxon>Arthropoda</taxon>
        <taxon>Crustacea</taxon>
        <taxon>Multicrustacea</taxon>
        <taxon>Malacostraca</taxon>
        <taxon>Eumalacostraca</taxon>
        <taxon>Eucarida</taxon>
        <taxon>Decapoda</taxon>
        <taxon>Pleocyemata</taxon>
        <taxon>Anomura</taxon>
        <taxon>Galatheoidea</taxon>
        <taxon>Porcellanidae</taxon>
        <taxon>Petrolisthes</taxon>
    </lineage>
</organism>
<dbReference type="PANTHER" id="PTHR11177:SF360">
    <property type="entry name" value="CHITINASE 4-RELATED"/>
    <property type="match status" value="1"/>
</dbReference>
<dbReference type="SUPFAM" id="SSF54556">
    <property type="entry name" value="Chitinase insertion domain"/>
    <property type="match status" value="1"/>
</dbReference>
<dbReference type="GO" id="GO:0008061">
    <property type="term" value="F:chitin binding"/>
    <property type="evidence" value="ECO:0007669"/>
    <property type="project" value="UniProtKB-KW"/>
</dbReference>
<dbReference type="SUPFAM" id="SSF57625">
    <property type="entry name" value="Invertebrate chitin-binding proteins"/>
    <property type="match status" value="1"/>
</dbReference>
<dbReference type="SMART" id="SM00636">
    <property type="entry name" value="Glyco_18"/>
    <property type="match status" value="1"/>
</dbReference>
<dbReference type="SUPFAM" id="SSF51445">
    <property type="entry name" value="(Trans)glycosidases"/>
    <property type="match status" value="1"/>
</dbReference>
<evidence type="ECO:0008006" key="15">
    <source>
        <dbReference type="Google" id="ProtNLM"/>
    </source>
</evidence>
<sequence length="490" mass="53750">MKVLAAALTLILSLSLAEGVMVCYYGSWAVYRQGDGKFDVEDIDPGICTHIVFGFAGLGTDNKIKVLDPWNELCDNYGKCAFDRFTALKHKNTNLQALLAVGGWNEGSQKYSQMAADATKRQTFITSTVEMLKEHNFDGLDLDWEYPTQRGGAPEDKVNFVTLMQELKVALHAEGLLLTVAVSAGKETFEAAYDIPAIAQEVDLINLMSYDLHGAWEDYTHHQSGLYMYPEDTGDNIYLNQDYAVNAWINGGMPSTKIALGVPLYGRCWSLDNEAEHGYYAPASQPGPSGPFTNSPGFMGYNEICDNIQTDGWTVEVAIGANEPHAYHMPTSRIWCSYDDAASVAIKAAYAKEKNLAGMMVWSIETDDFKGKCHSREFHLIKTMVEAFSGSEITPPPTDPTTTPDPNATTLSPHTTPNTPPPDGVCQAPGINPDPNNCHHYWLCSQNASGGYDATEEPCAPNTLFNTMNYICDWDYVVCAIDGACPNDCP</sequence>
<dbReference type="FunFam" id="3.10.50.10:FF:000003">
    <property type="entry name" value="Class V chitinase CHIT5b"/>
    <property type="match status" value="1"/>
</dbReference>
<dbReference type="PANTHER" id="PTHR11177">
    <property type="entry name" value="CHITINASE"/>
    <property type="match status" value="1"/>
</dbReference>
<dbReference type="Gene3D" id="3.20.20.80">
    <property type="entry name" value="Glycosidases"/>
    <property type="match status" value="1"/>
</dbReference>
<keyword evidence="6" id="KW-0325">Glycoprotein</keyword>
<dbReference type="PROSITE" id="PS01095">
    <property type="entry name" value="GH18_1"/>
    <property type="match status" value="1"/>
</dbReference>
<evidence type="ECO:0000256" key="8">
    <source>
        <dbReference type="RuleBase" id="RU000489"/>
    </source>
</evidence>
<evidence type="ECO:0000313" key="13">
    <source>
        <dbReference type="EMBL" id="KAK4287587.1"/>
    </source>
</evidence>
<evidence type="ECO:0000256" key="10">
    <source>
        <dbReference type="SAM" id="SignalP"/>
    </source>
</evidence>
<name>A0AAE1NEF0_9EUCA</name>
<dbReference type="Gene3D" id="3.10.50.10">
    <property type="match status" value="1"/>
</dbReference>
<evidence type="ECO:0000259" key="12">
    <source>
        <dbReference type="PROSITE" id="PS51910"/>
    </source>
</evidence>
<protein>
    <recommendedName>
        <fullName evidence="15">Chitinase</fullName>
    </recommendedName>
</protein>
<evidence type="ECO:0000256" key="4">
    <source>
        <dbReference type="ARBA" id="ARBA00022801"/>
    </source>
</evidence>
<dbReference type="GO" id="GO:0005975">
    <property type="term" value="P:carbohydrate metabolic process"/>
    <property type="evidence" value="ECO:0007669"/>
    <property type="project" value="InterPro"/>
</dbReference>
<feature type="region of interest" description="Disordered" evidence="9">
    <location>
        <begin position="390"/>
        <end position="424"/>
    </location>
</feature>